<dbReference type="EMBL" id="LQMQ01000045">
    <property type="protein sequence ID" value="KUO40269.1"/>
    <property type="molecule type" value="Genomic_DNA"/>
</dbReference>
<organism evidence="6 7">
    <name type="scientific">Hadarchaeum yellowstonense</name>
    <dbReference type="NCBI Taxonomy" id="1776334"/>
    <lineage>
        <taxon>Archaea</taxon>
        <taxon>Methanobacteriati</taxon>
        <taxon>Candidatus Hadarchaeota</taxon>
        <taxon>Candidatus Hadarchaeia</taxon>
        <taxon>Candidatus Hadarchaeales</taxon>
        <taxon>Candidatus Hadarchaeaceae</taxon>
        <taxon>Candidatus Hadarchaeum</taxon>
    </lineage>
</organism>
<dbReference type="InterPro" id="IPR008031">
    <property type="entry name" value="MtmB_MeTrfase"/>
</dbReference>
<dbReference type="UniPathway" id="UPA00643"/>
<dbReference type="Pfam" id="PF05369">
    <property type="entry name" value="MtmB"/>
    <property type="match status" value="1"/>
</dbReference>
<name>A0A147JUT8_HADYE</name>
<keyword evidence="4" id="KW-0669">Pyrrolysine</keyword>
<dbReference type="InterPro" id="IPR036655">
    <property type="entry name" value="MtmB_sf"/>
</dbReference>
<dbReference type="STRING" id="1776334.APZ16_04685"/>
<dbReference type="SUPFAM" id="SSF75098">
    <property type="entry name" value="Monomethylamine methyltransferase MtmB"/>
    <property type="match status" value="1"/>
</dbReference>
<evidence type="ECO:0000313" key="7">
    <source>
        <dbReference type="Proteomes" id="UP000074294"/>
    </source>
</evidence>
<gene>
    <name evidence="6" type="ORF">APZ16_04685</name>
</gene>
<dbReference type="EC" id="2.1.1.248" evidence="3"/>
<sequence>PDQIVFSDDSLADDLWKAAWDFYLSVGTYCTSTYRRITFTEKEIREAMSCLVEEVYVGEGKDRRRWAPRKVEDTKLPGCGFTPVGVRCDEDLFIPYVMAYVMEPLADAVSTPVLEDIEGLEIKTGAPSEIRGAVVHAMLARQAARRAGRPGIAITLTGTALLAAAQIATSNPEWGCKTTDIRWTPILSELKVGNDELDKMIHFHQNGYVAGCLVGPIVGGYAGPEGTAIIAIASHIQGLVVNQGYITCNFPFEIKNFSTTTKECLWTVSAIYQALARNTRFITLSNGFAAAGPCTDMVLYETAAHGITSAVSGASVLWESAVASNKYKERATPMEARMACETGLAAVKTHLKREDVNEIVKELLKRYEHRIGSPPLGKTFRECYDVEKKKPTQEYVELYERIKKELQDLGIEYEY</sequence>
<proteinExistence type="inferred from homology"/>
<feature type="non-terminal residue" evidence="6">
    <location>
        <position position="1"/>
    </location>
</feature>
<dbReference type="Gene3D" id="3.20.20.460">
    <property type="entry name" value="Monomethylamine methyltransferase MtmB"/>
    <property type="match status" value="1"/>
</dbReference>
<protein>
    <recommendedName>
        <fullName evidence="3">[methylamine--corrinoid protein] Co-methyltransferase</fullName>
        <ecNumber evidence="3">2.1.1.248</ecNumber>
    </recommendedName>
</protein>
<dbReference type="AlphaFoldDB" id="A0A147JUT8"/>
<comment type="caution">
    <text evidence="6">The sequence shown here is derived from an EMBL/GenBank/DDBJ whole genome shotgun (WGS) entry which is preliminary data.</text>
</comment>
<evidence type="ECO:0000256" key="2">
    <source>
        <dbReference type="ARBA" id="ARBA00009675"/>
    </source>
</evidence>
<evidence type="ECO:0000256" key="4">
    <source>
        <dbReference type="ARBA" id="ARBA00022774"/>
    </source>
</evidence>
<comment type="catalytic activity">
    <reaction evidence="5">
        <text>Co(I)-[methylamine-specific corrinoid protein] + methylamine + H(+) = methyl-Co(III)-[methylamine-specific corrinoid protein] + NH4(+)</text>
        <dbReference type="Rhea" id="RHEA:26059"/>
        <dbReference type="Rhea" id="RHEA-COMP:11120"/>
        <dbReference type="Rhea" id="RHEA-COMP:11121"/>
        <dbReference type="ChEBI" id="CHEBI:15378"/>
        <dbReference type="ChEBI" id="CHEBI:28938"/>
        <dbReference type="ChEBI" id="CHEBI:59338"/>
        <dbReference type="ChEBI" id="CHEBI:85033"/>
        <dbReference type="ChEBI" id="CHEBI:85035"/>
        <dbReference type="EC" id="2.1.1.248"/>
    </reaction>
</comment>
<comment type="pathway">
    <text evidence="1">One-carbon metabolism; methanogenesis from methylamine.</text>
</comment>
<evidence type="ECO:0000313" key="6">
    <source>
        <dbReference type="EMBL" id="KUO40269.1"/>
    </source>
</evidence>
<reference evidence="6 7" key="1">
    <citation type="journal article" date="2016" name="Nat. Microbiol.">
        <title>Genomic inference of the metabolism of cosmopolitan subsurface Archaea, Hadesarchaea.</title>
        <authorList>
            <person name="Baker B.J."/>
            <person name="Saw J.H."/>
            <person name="Lind A.E."/>
            <person name="Lazar C.S."/>
            <person name="Hinrichs K.-U."/>
            <person name="Teske A.P."/>
            <person name="Ettema T.J."/>
        </authorList>
    </citation>
    <scope>NUCLEOTIDE SEQUENCE [LARGE SCALE GENOMIC DNA]</scope>
</reference>
<dbReference type="GO" id="GO:0032259">
    <property type="term" value="P:methylation"/>
    <property type="evidence" value="ECO:0007669"/>
    <property type="project" value="InterPro"/>
</dbReference>
<comment type="similarity">
    <text evidence="2">Belongs to the monomethylamine methyltransferase family.</text>
</comment>
<evidence type="ECO:0000256" key="5">
    <source>
        <dbReference type="ARBA" id="ARBA00047505"/>
    </source>
</evidence>
<dbReference type="GO" id="GO:0043852">
    <property type="term" value="F:monomethylamine methyltransferase activity"/>
    <property type="evidence" value="ECO:0007669"/>
    <property type="project" value="UniProtKB-EC"/>
</dbReference>
<dbReference type="Proteomes" id="UP000074294">
    <property type="component" value="Unassembled WGS sequence"/>
</dbReference>
<evidence type="ECO:0000256" key="1">
    <source>
        <dbReference type="ARBA" id="ARBA00005111"/>
    </source>
</evidence>
<accession>A0A147JUT8</accession>
<evidence type="ECO:0000256" key="3">
    <source>
        <dbReference type="ARBA" id="ARBA00012853"/>
    </source>
</evidence>